<dbReference type="InterPro" id="IPR042070">
    <property type="entry name" value="PucR_C-HTH_sf"/>
</dbReference>
<dbReference type="RefSeq" id="WP_381186062.1">
    <property type="nucleotide sequence ID" value="NZ_JBHSFK010000006.1"/>
</dbReference>
<name>A0ABV9ANX0_9ACTN</name>
<gene>
    <name evidence="6" type="ORF">ACFPIH_11225</name>
</gene>
<dbReference type="Gene3D" id="1.10.10.2840">
    <property type="entry name" value="PucR C-terminal helix-turn-helix domain"/>
    <property type="match status" value="1"/>
</dbReference>
<evidence type="ECO:0000256" key="1">
    <source>
        <dbReference type="ARBA" id="ARBA00006754"/>
    </source>
</evidence>
<evidence type="ECO:0000259" key="5">
    <source>
        <dbReference type="Pfam" id="PF17853"/>
    </source>
</evidence>
<dbReference type="InterPro" id="IPR051448">
    <property type="entry name" value="CdaR-like_regulators"/>
</dbReference>
<evidence type="ECO:0000313" key="7">
    <source>
        <dbReference type="Proteomes" id="UP001595839"/>
    </source>
</evidence>
<feature type="domain" description="PucR C-terminal helix-turn-helix" evidence="4">
    <location>
        <begin position="356"/>
        <end position="413"/>
    </location>
</feature>
<evidence type="ECO:0000313" key="6">
    <source>
        <dbReference type="EMBL" id="MFC4500098.1"/>
    </source>
</evidence>
<evidence type="ECO:0000259" key="3">
    <source>
        <dbReference type="Pfam" id="PF05651"/>
    </source>
</evidence>
<evidence type="ECO:0000259" key="4">
    <source>
        <dbReference type="Pfam" id="PF13556"/>
    </source>
</evidence>
<dbReference type="Proteomes" id="UP001595839">
    <property type="component" value="Unassembled WGS sequence"/>
</dbReference>
<accession>A0ABV9ANX0</accession>
<comment type="caution">
    <text evidence="6">The sequence shown here is derived from an EMBL/GenBank/DDBJ whole genome shotgun (WGS) entry which is preliminary data.</text>
</comment>
<feature type="domain" description="CdaR GGDEF-like" evidence="5">
    <location>
        <begin position="146"/>
        <end position="306"/>
    </location>
</feature>
<feature type="domain" description="Putative sugar diacid recognition" evidence="3">
    <location>
        <begin position="2"/>
        <end position="134"/>
    </location>
</feature>
<dbReference type="PANTHER" id="PTHR33744">
    <property type="entry name" value="CARBOHYDRATE DIACID REGULATOR"/>
    <property type="match status" value="1"/>
</dbReference>
<dbReference type="Pfam" id="PF17853">
    <property type="entry name" value="GGDEF_2"/>
    <property type="match status" value="1"/>
</dbReference>
<dbReference type="InterPro" id="IPR008599">
    <property type="entry name" value="Diacid_rec"/>
</dbReference>
<dbReference type="InterPro" id="IPR025736">
    <property type="entry name" value="PucR_C-HTH_dom"/>
</dbReference>
<feature type="region of interest" description="Disordered" evidence="2">
    <location>
        <begin position="173"/>
        <end position="214"/>
    </location>
</feature>
<dbReference type="Pfam" id="PF05651">
    <property type="entry name" value="Diacid_rec"/>
    <property type="match status" value="1"/>
</dbReference>
<comment type="similarity">
    <text evidence="1">Belongs to the CdaR family.</text>
</comment>
<dbReference type="Pfam" id="PF13556">
    <property type="entry name" value="HTH_30"/>
    <property type="match status" value="1"/>
</dbReference>
<sequence>MLSPSLAQEIAGDTSAVIGFNVLITDADGVVIGSGDSSRVGSFHEASVEVMRTKEPATHNASQAQLLRGVRPGVTLPLVAGGQAVGTVGITGTPAQVRRFGLLVKRQTEILLRESVMLRSRLLAERAAEKLLADIASYDAQVIEADSLLFRAADLGFDLRLRRIAVAFEVTAPPADTGRRPGAPNPDSRPGAPSRGSRPGAPNRGSRPGAPNLDMGLVRSELLRTVREVFADPQDIVAATAPGRVGVLHRLPARGPVDSPEAGCRRVIDAIAAQDGLAARAGIGEPATAVGGLHDSYQDACEALRLGARRPDGLPVHPIGELRVQQLLATVSQSARNRLLASTTAQLRTQPDWPALRDTITAWCESGFNLVRAAAALHIHRNTVVYRMNKIEQLTGRPLRDHHTTMALYLACLTDHLTVTED</sequence>
<proteinExistence type="inferred from homology"/>
<dbReference type="PANTHER" id="PTHR33744:SF15">
    <property type="entry name" value="CARBOHYDRATE DIACID REGULATOR"/>
    <property type="match status" value="1"/>
</dbReference>
<protein>
    <submittedName>
        <fullName evidence="6">CdaR family transcriptional regulator</fullName>
    </submittedName>
</protein>
<dbReference type="InterPro" id="IPR041522">
    <property type="entry name" value="CdaR_GGDEF"/>
</dbReference>
<dbReference type="EMBL" id="JBHSFK010000006">
    <property type="protein sequence ID" value="MFC4500098.1"/>
    <property type="molecule type" value="Genomic_DNA"/>
</dbReference>
<reference evidence="7" key="1">
    <citation type="journal article" date="2019" name="Int. J. Syst. Evol. Microbiol.">
        <title>The Global Catalogue of Microorganisms (GCM) 10K type strain sequencing project: providing services to taxonomists for standard genome sequencing and annotation.</title>
        <authorList>
            <consortium name="The Broad Institute Genomics Platform"/>
            <consortium name="The Broad Institute Genome Sequencing Center for Infectious Disease"/>
            <person name="Wu L."/>
            <person name="Ma J."/>
        </authorList>
    </citation>
    <scope>NUCLEOTIDE SEQUENCE [LARGE SCALE GENOMIC DNA]</scope>
    <source>
        <strain evidence="7">CGMCC 4.7177</strain>
    </source>
</reference>
<evidence type="ECO:0000256" key="2">
    <source>
        <dbReference type="SAM" id="MobiDB-lite"/>
    </source>
</evidence>
<organism evidence="6 7">
    <name type="scientific">Streptomyces vulcanius</name>
    <dbReference type="NCBI Taxonomy" id="1441876"/>
    <lineage>
        <taxon>Bacteria</taxon>
        <taxon>Bacillati</taxon>
        <taxon>Actinomycetota</taxon>
        <taxon>Actinomycetes</taxon>
        <taxon>Kitasatosporales</taxon>
        <taxon>Streptomycetaceae</taxon>
        <taxon>Streptomyces</taxon>
    </lineage>
</organism>
<keyword evidence="7" id="KW-1185">Reference proteome</keyword>